<dbReference type="EMBL" id="KX687826">
    <property type="protein sequence ID" value="AOZ21154.1"/>
    <property type="molecule type" value="mRNA"/>
</dbReference>
<dbReference type="GO" id="GO:0008757">
    <property type="term" value="F:S-adenosylmethionine-dependent methyltransferase activity"/>
    <property type="evidence" value="ECO:0007669"/>
    <property type="project" value="UniProtKB-ARBA"/>
</dbReference>
<keyword evidence="2" id="KW-0808">Transferase</keyword>
<feature type="domain" description="O-methyltransferase C-terminal" evidence="8">
    <location>
        <begin position="139"/>
        <end position="344"/>
    </location>
</feature>
<reference evidence="10" key="1">
    <citation type="journal article" date="2016" name="Phytochemistry">
        <title>Molecular and biochemical characterization of a benzenoid/phenylpropanoid meta/para-O-methyltransferase from Rauwolfia serpentina roots.</title>
        <authorList>
            <person name="Wiens B."/>
            <person name="De Luca V."/>
        </authorList>
    </citation>
    <scope>NUCLEOTIDE SEQUENCE</scope>
</reference>
<dbReference type="InterPro" id="IPR029063">
    <property type="entry name" value="SAM-dependent_MTases_sf"/>
</dbReference>
<reference evidence="10" key="2">
    <citation type="submission" date="2016-08" db="EMBL/GenBank/DDBJ databases">
        <authorList>
            <person name="Seilhamer J.J."/>
        </authorList>
    </citation>
    <scope>NUCLEOTIDE SEQUENCE</scope>
</reference>
<evidence type="ECO:0000256" key="6">
    <source>
        <dbReference type="ARBA" id="ARBA00075404"/>
    </source>
</evidence>
<evidence type="ECO:0000259" key="9">
    <source>
        <dbReference type="Pfam" id="PF08100"/>
    </source>
</evidence>
<feature type="active site" description="Proton acceptor" evidence="7">
    <location>
        <position position="268"/>
    </location>
</feature>
<dbReference type="Pfam" id="PF08100">
    <property type="entry name" value="Dimerisation"/>
    <property type="match status" value="1"/>
</dbReference>
<dbReference type="SUPFAM" id="SSF53335">
    <property type="entry name" value="S-adenosyl-L-methionine-dependent methyltransferases"/>
    <property type="match status" value="1"/>
</dbReference>
<dbReference type="PANTHER" id="PTHR11746">
    <property type="entry name" value="O-METHYLTRANSFERASE"/>
    <property type="match status" value="1"/>
</dbReference>
<evidence type="ECO:0000256" key="2">
    <source>
        <dbReference type="ARBA" id="ARBA00022679"/>
    </source>
</evidence>
<dbReference type="GO" id="GO:0009813">
    <property type="term" value="P:flavonoid biosynthetic process"/>
    <property type="evidence" value="ECO:0007669"/>
    <property type="project" value="UniProtKB-ARBA"/>
</dbReference>
<evidence type="ECO:0000256" key="5">
    <source>
        <dbReference type="ARBA" id="ARBA00070001"/>
    </source>
</evidence>
<proteinExistence type="evidence at transcript level"/>
<dbReference type="Gene3D" id="3.40.50.150">
    <property type="entry name" value="Vaccinia Virus protein VP39"/>
    <property type="match status" value="1"/>
</dbReference>
<dbReference type="InterPro" id="IPR036388">
    <property type="entry name" value="WH-like_DNA-bd_sf"/>
</dbReference>
<dbReference type="SMR" id="A0A1I9RGJ7"/>
<accession>A0A1I9RGJ7</accession>
<sequence length="363" mass="40306">MNSPVQDQISNTPSEEEDFFKVMQLSSGLILPMILKAAIELELFELIAKAGPGAKLSAVEIASQLSTKNPNAAVTLDRMMKFLASFSFLNCSLVTDAEGHPRRLYSFAPTCKNFLPDEDGVSFAPVLMLPVDKVHFESWYHLKDAVLEGGIPFIKANGDDAFAHPVKDTRFYEVFNKALHNHACIVTKRLLKVYRGFEGVKQLVDVGGGHGGTLGCIVSKYPHIHAINFDVPPVIEGAPPRPGVEFVGGDMFERVPKGEVLLMKWVLHDWSDEHCLKILKNCYEALPESGKLIVIELVLPETPNSDPLSKIGYQFDMNMMSVNLGGKERTEKEFEDLAKQSGFASIKLICRAGCDWVIEFYKD</sequence>
<dbReference type="FunFam" id="3.40.50.150:FF:000061">
    <property type="entry name" value="Caffeic acid O-methyltransferase"/>
    <property type="match status" value="1"/>
</dbReference>
<dbReference type="InterPro" id="IPR036390">
    <property type="entry name" value="WH_DNA-bd_sf"/>
</dbReference>
<keyword evidence="3" id="KW-0949">S-adenosyl-L-methionine</keyword>
<dbReference type="Gene3D" id="1.10.10.10">
    <property type="entry name" value="Winged helix-like DNA-binding domain superfamily/Winged helix DNA-binding domain"/>
    <property type="match status" value="1"/>
</dbReference>
<dbReference type="GO" id="GO:0032259">
    <property type="term" value="P:methylation"/>
    <property type="evidence" value="ECO:0007669"/>
    <property type="project" value="UniProtKB-KW"/>
</dbReference>
<feature type="domain" description="O-methyltransferase dimerisation" evidence="9">
    <location>
        <begin position="23"/>
        <end position="116"/>
    </location>
</feature>
<evidence type="ECO:0000256" key="4">
    <source>
        <dbReference type="ARBA" id="ARBA00034481"/>
    </source>
</evidence>
<evidence type="ECO:0000256" key="3">
    <source>
        <dbReference type="ARBA" id="ARBA00022691"/>
    </source>
</evidence>
<dbReference type="InterPro" id="IPR016461">
    <property type="entry name" value="COMT-like"/>
</dbReference>
<dbReference type="FunFam" id="1.10.10.10:FF:000357">
    <property type="entry name" value="Caffeic acid 3-O-methyltransferase"/>
    <property type="match status" value="1"/>
</dbReference>
<dbReference type="InterPro" id="IPR012967">
    <property type="entry name" value="COMT_dimerisation"/>
</dbReference>
<dbReference type="Pfam" id="PF00891">
    <property type="entry name" value="Methyltransf_2"/>
    <property type="match status" value="1"/>
</dbReference>
<name>A0A1I9RGJ7_RAUSE</name>
<evidence type="ECO:0000256" key="7">
    <source>
        <dbReference type="PIRSR" id="PIRSR005739-1"/>
    </source>
</evidence>
<comment type="similarity">
    <text evidence="4">Belongs to the class I-like SAM-binding methyltransferase superfamily. Cation-independent O-methyltransferase family. COMT subfamily.</text>
</comment>
<dbReference type="GO" id="GO:0046983">
    <property type="term" value="F:protein dimerization activity"/>
    <property type="evidence" value="ECO:0007669"/>
    <property type="project" value="InterPro"/>
</dbReference>
<keyword evidence="1" id="KW-0489">Methyltransferase</keyword>
<dbReference type="GO" id="GO:0008171">
    <property type="term" value="F:O-methyltransferase activity"/>
    <property type="evidence" value="ECO:0007669"/>
    <property type="project" value="InterPro"/>
</dbReference>
<evidence type="ECO:0000313" key="10">
    <source>
        <dbReference type="EMBL" id="AOZ21154.1"/>
    </source>
</evidence>
<dbReference type="PROSITE" id="PS51683">
    <property type="entry name" value="SAM_OMT_II"/>
    <property type="match status" value="1"/>
</dbReference>
<organism evidence="10">
    <name type="scientific">Rauvolfia serpentina</name>
    <name type="common">Serpentine wood</name>
    <name type="synonym">Ophioxylon serpentinum</name>
    <dbReference type="NCBI Taxonomy" id="4060"/>
    <lineage>
        <taxon>Eukaryota</taxon>
        <taxon>Viridiplantae</taxon>
        <taxon>Streptophyta</taxon>
        <taxon>Embryophyta</taxon>
        <taxon>Tracheophyta</taxon>
        <taxon>Spermatophyta</taxon>
        <taxon>Magnoliopsida</taxon>
        <taxon>eudicotyledons</taxon>
        <taxon>Gunneridae</taxon>
        <taxon>Pentapetalae</taxon>
        <taxon>asterids</taxon>
        <taxon>lamiids</taxon>
        <taxon>Gentianales</taxon>
        <taxon>Apocynaceae</taxon>
        <taxon>Rauvolfioideae</taxon>
        <taxon>Vinceae</taxon>
        <taxon>Rauvolfiinae</taxon>
        <taxon>Rauvolfia</taxon>
    </lineage>
</organism>
<evidence type="ECO:0000256" key="1">
    <source>
        <dbReference type="ARBA" id="ARBA00022603"/>
    </source>
</evidence>
<dbReference type="AlphaFoldDB" id="A0A1I9RGJ7"/>
<protein>
    <recommendedName>
        <fullName evidence="5">Caffeic acid 3-O-methyltransferase</fullName>
    </recommendedName>
    <alternativeName>
        <fullName evidence="6">S-adenosysl-L-methionine:caffeic acid 3-O-methyltransferase</fullName>
    </alternativeName>
</protein>
<dbReference type="PIRSF" id="PIRSF005739">
    <property type="entry name" value="O-mtase"/>
    <property type="match status" value="1"/>
</dbReference>
<evidence type="ECO:0000259" key="8">
    <source>
        <dbReference type="Pfam" id="PF00891"/>
    </source>
</evidence>
<gene>
    <name evidence="10" type="primary">OMT4</name>
</gene>
<dbReference type="InterPro" id="IPR001077">
    <property type="entry name" value="COMT_C"/>
</dbReference>
<dbReference type="SUPFAM" id="SSF46785">
    <property type="entry name" value="Winged helix' DNA-binding domain"/>
    <property type="match status" value="1"/>
</dbReference>